<comment type="caution">
    <text evidence="2">The sequence shown here is derived from an EMBL/GenBank/DDBJ whole genome shotgun (WGS) entry which is preliminary data.</text>
</comment>
<keyword evidence="3" id="KW-1185">Reference proteome</keyword>
<sequence length="278" mass="31537">MQSNLNTCGSGFAAGTPVHTNKGLVPIEQLEIGDYVLSSPDNEKGLKEYKRITSVYKSLEKKEIFRLRHVTRLPSRFKDGHYEMETLYLTENHPVWVSRIGENTAEDMSYDLGVEINPDDGPGWQFAKDVGGMEGAIISKGPTFLGDIWAGGLYSTDIENVFWAKPTGYDPGLIMDFRRNLQTIYFIGDRLDDCLSPESMYRFGNSVIYGDPEKHPLVHNFLKMIRDTGLRHEFYGDAKVTVYNIDVEDFHTYYVGELGLWVHHNAHPVKRANPNSGH</sequence>
<accession>A0A4Q7YJN1</accession>
<evidence type="ECO:0000313" key="2">
    <source>
        <dbReference type="EMBL" id="RZU36831.1"/>
    </source>
</evidence>
<name>A0A4Q7YJN1_9GAMM</name>
<protein>
    <recommendedName>
        <fullName evidence="1">Hint domain-containing protein</fullName>
    </recommendedName>
</protein>
<dbReference type="CDD" id="cd00081">
    <property type="entry name" value="Hint"/>
    <property type="match status" value="1"/>
</dbReference>
<dbReference type="Gene3D" id="2.170.16.10">
    <property type="entry name" value="Hedgehog/Intein (Hint) domain"/>
    <property type="match status" value="2"/>
</dbReference>
<feature type="domain" description="Hint" evidence="1">
    <location>
        <begin position="9"/>
        <end position="140"/>
    </location>
</feature>
<evidence type="ECO:0000259" key="1">
    <source>
        <dbReference type="SMART" id="SM00306"/>
    </source>
</evidence>
<organism evidence="2 3">
    <name type="scientific">Fluviicoccus keumensis</name>
    <dbReference type="NCBI Taxonomy" id="1435465"/>
    <lineage>
        <taxon>Bacteria</taxon>
        <taxon>Pseudomonadati</taxon>
        <taxon>Pseudomonadota</taxon>
        <taxon>Gammaproteobacteria</taxon>
        <taxon>Moraxellales</taxon>
        <taxon>Moraxellaceae</taxon>
        <taxon>Fluviicoccus</taxon>
    </lineage>
</organism>
<dbReference type="OrthoDB" id="2666939at2"/>
<reference evidence="2 3" key="1">
    <citation type="submission" date="2019-02" db="EMBL/GenBank/DDBJ databases">
        <title>Genomic Encyclopedia of Type Strains, Phase IV (KMG-IV): sequencing the most valuable type-strain genomes for metagenomic binning, comparative biology and taxonomic classification.</title>
        <authorList>
            <person name="Goeker M."/>
        </authorList>
    </citation>
    <scope>NUCLEOTIDE SEQUENCE [LARGE SCALE GENOMIC DNA]</scope>
    <source>
        <strain evidence="2 3">DSM 105135</strain>
    </source>
</reference>
<dbReference type="RefSeq" id="WP_130415357.1">
    <property type="nucleotide sequence ID" value="NZ_SHKX01000016.1"/>
</dbReference>
<dbReference type="InterPro" id="IPR003587">
    <property type="entry name" value="Hint_dom_N"/>
</dbReference>
<dbReference type="SUPFAM" id="SSF51294">
    <property type="entry name" value="Hedgehog/intein (Hint) domain"/>
    <property type="match status" value="1"/>
</dbReference>
<dbReference type="InterPro" id="IPR036844">
    <property type="entry name" value="Hint_dom_sf"/>
</dbReference>
<dbReference type="Proteomes" id="UP000292423">
    <property type="component" value="Unassembled WGS sequence"/>
</dbReference>
<dbReference type="EMBL" id="SHKX01000016">
    <property type="protein sequence ID" value="RZU36831.1"/>
    <property type="molecule type" value="Genomic_DNA"/>
</dbReference>
<dbReference type="AlphaFoldDB" id="A0A4Q7YJN1"/>
<gene>
    <name evidence="2" type="ORF">EV700_3044</name>
</gene>
<proteinExistence type="predicted"/>
<dbReference type="SMART" id="SM00306">
    <property type="entry name" value="HintN"/>
    <property type="match status" value="1"/>
</dbReference>
<evidence type="ECO:0000313" key="3">
    <source>
        <dbReference type="Proteomes" id="UP000292423"/>
    </source>
</evidence>